<evidence type="ECO:0000256" key="1">
    <source>
        <dbReference type="SAM" id="MobiDB-lite"/>
    </source>
</evidence>
<organism evidence="2 3">
    <name type="scientific">Prymnesium parvum</name>
    <name type="common">Toxic golden alga</name>
    <dbReference type="NCBI Taxonomy" id="97485"/>
    <lineage>
        <taxon>Eukaryota</taxon>
        <taxon>Haptista</taxon>
        <taxon>Haptophyta</taxon>
        <taxon>Prymnesiophyceae</taxon>
        <taxon>Prymnesiales</taxon>
        <taxon>Prymnesiaceae</taxon>
        <taxon>Prymnesium</taxon>
    </lineage>
</organism>
<reference evidence="2 3" key="1">
    <citation type="journal article" date="2024" name="Science">
        <title>Giant polyketide synthase enzymes in the biosynthesis of giant marine polyether toxins.</title>
        <authorList>
            <person name="Fallon T.R."/>
            <person name="Shende V.V."/>
            <person name="Wierzbicki I.H."/>
            <person name="Pendleton A.L."/>
            <person name="Watervoot N.F."/>
            <person name="Auber R.P."/>
            <person name="Gonzalez D.J."/>
            <person name="Wisecaver J.H."/>
            <person name="Moore B.S."/>
        </authorList>
    </citation>
    <scope>NUCLEOTIDE SEQUENCE [LARGE SCALE GENOMIC DNA]</scope>
    <source>
        <strain evidence="2 3">12B1</strain>
    </source>
</reference>
<gene>
    <name evidence="2" type="ORF">AB1Y20_015646</name>
</gene>
<accession>A0AB34K0T6</accession>
<sequence length="148" mass="16281">MSVEGMEDTRCGRDDEGDDEGDNARDEHDQGNDQEAAAHHEADDDVQPGVVEGEVVPTNETERMAPEREGDQFEEEEEELTLAISIPHRVPWPLPPAPSDTAATVCLRRDDPSIAAHKALLLVDAPKNEVHSIALKEPEKIVKSIVMQ</sequence>
<proteinExistence type="predicted"/>
<feature type="region of interest" description="Disordered" evidence="1">
    <location>
        <begin position="1"/>
        <end position="79"/>
    </location>
</feature>
<feature type="compositionally biased region" description="Basic and acidic residues" evidence="1">
    <location>
        <begin position="60"/>
        <end position="71"/>
    </location>
</feature>
<feature type="compositionally biased region" description="Low complexity" evidence="1">
    <location>
        <begin position="48"/>
        <end position="59"/>
    </location>
</feature>
<name>A0AB34K0T6_PRYPA</name>
<dbReference type="AlphaFoldDB" id="A0AB34K0T6"/>
<evidence type="ECO:0000313" key="2">
    <source>
        <dbReference type="EMBL" id="KAL1526957.1"/>
    </source>
</evidence>
<comment type="caution">
    <text evidence="2">The sequence shown here is derived from an EMBL/GenBank/DDBJ whole genome shotgun (WGS) entry which is preliminary data.</text>
</comment>
<evidence type="ECO:0000313" key="3">
    <source>
        <dbReference type="Proteomes" id="UP001515480"/>
    </source>
</evidence>
<protein>
    <submittedName>
        <fullName evidence="2">Uncharacterized protein</fullName>
    </submittedName>
</protein>
<keyword evidence="3" id="KW-1185">Reference proteome</keyword>
<dbReference type="EMBL" id="JBGBPQ010000003">
    <property type="protein sequence ID" value="KAL1526957.1"/>
    <property type="molecule type" value="Genomic_DNA"/>
</dbReference>
<dbReference type="Proteomes" id="UP001515480">
    <property type="component" value="Unassembled WGS sequence"/>
</dbReference>
<feature type="compositionally biased region" description="Basic and acidic residues" evidence="1">
    <location>
        <begin position="22"/>
        <end position="42"/>
    </location>
</feature>